<name>A0ABD2XIW7_9HYME</name>
<comment type="caution">
    <text evidence="2">The sequence shown here is derived from an EMBL/GenBank/DDBJ whole genome shotgun (WGS) entry which is preliminary data.</text>
</comment>
<evidence type="ECO:0000313" key="2">
    <source>
        <dbReference type="EMBL" id="KAL3405210.1"/>
    </source>
</evidence>
<feature type="region of interest" description="Disordered" evidence="1">
    <location>
        <begin position="145"/>
        <end position="164"/>
    </location>
</feature>
<accession>A0ABD2XIW7</accession>
<proteinExistence type="predicted"/>
<dbReference type="Proteomes" id="UP001627154">
    <property type="component" value="Unassembled WGS sequence"/>
</dbReference>
<evidence type="ECO:0000256" key="1">
    <source>
        <dbReference type="SAM" id="MobiDB-lite"/>
    </source>
</evidence>
<evidence type="ECO:0000313" key="3">
    <source>
        <dbReference type="Proteomes" id="UP001627154"/>
    </source>
</evidence>
<dbReference type="AlphaFoldDB" id="A0ABD2XIW7"/>
<keyword evidence="3" id="KW-1185">Reference proteome</keyword>
<reference evidence="2 3" key="1">
    <citation type="journal article" date="2024" name="bioRxiv">
        <title>A reference genome for Trichogramma kaykai: A tiny desert-dwelling parasitoid wasp with competing sex-ratio distorters.</title>
        <authorList>
            <person name="Culotta J."/>
            <person name="Lindsey A.R."/>
        </authorList>
    </citation>
    <scope>NUCLEOTIDE SEQUENCE [LARGE SCALE GENOMIC DNA]</scope>
    <source>
        <strain evidence="2 3">KSX58</strain>
    </source>
</reference>
<protein>
    <recommendedName>
        <fullName evidence="4">Reverse transcriptase domain-containing protein</fullName>
    </recommendedName>
</protein>
<evidence type="ECO:0008006" key="4">
    <source>
        <dbReference type="Google" id="ProtNLM"/>
    </source>
</evidence>
<gene>
    <name evidence="2" type="ORF">TKK_002249</name>
</gene>
<sequence>MSTWTREELDIAQEYLQQHQGVLTAANYEEVAMLIHQTTSRERSANAVKVKVNDIRRANRAPEISAIVPEKWSDQELERLATRYAEMTANTKTGKIRGILADFPGRSEKAIVTVLREKFPVLYHQRTQSNPSRVLTQVSNITITTTPERTSPSTSEQTDTNNNINTYNNNAQPAETTNVLPTESLAPPASPEVPDVLRRRFKAMLKSAATSKRLIKKPSGAVQAELIATINELLREQLSEINASTASETSKRKNAKLAIYTAGILLTGEHKRKTVNKAPQNFEYTRRKIESVQRQLERARKLREYIGGRKLSRELQRRARELRKTRMTPTQAIKLGEERLQALTAKYEMQLAKAEALGVRVKFHDKPAMNTIAQRTDRPSPDPARTTMYYRSLFAVDPVRDRRRTPMLSRWLERMHDYYSAMSFEQQVSAERLARTISRTIKKSAPWKASGLDRIPTALYKLLPAAREFLTDFIVQAISGQRKVQEADIRARVILVHKAGDTENPANYRPIAVLNAIYKILSAVLSAIVSESLADWMIPRQ</sequence>
<dbReference type="EMBL" id="JBJJXI010000021">
    <property type="protein sequence ID" value="KAL3405210.1"/>
    <property type="molecule type" value="Genomic_DNA"/>
</dbReference>
<organism evidence="2 3">
    <name type="scientific">Trichogramma kaykai</name>
    <dbReference type="NCBI Taxonomy" id="54128"/>
    <lineage>
        <taxon>Eukaryota</taxon>
        <taxon>Metazoa</taxon>
        <taxon>Ecdysozoa</taxon>
        <taxon>Arthropoda</taxon>
        <taxon>Hexapoda</taxon>
        <taxon>Insecta</taxon>
        <taxon>Pterygota</taxon>
        <taxon>Neoptera</taxon>
        <taxon>Endopterygota</taxon>
        <taxon>Hymenoptera</taxon>
        <taxon>Apocrita</taxon>
        <taxon>Proctotrupomorpha</taxon>
        <taxon>Chalcidoidea</taxon>
        <taxon>Trichogrammatidae</taxon>
        <taxon>Trichogramma</taxon>
    </lineage>
</organism>